<dbReference type="AlphaFoldDB" id="A0A1I2T7N0"/>
<evidence type="ECO:0000256" key="2">
    <source>
        <dbReference type="ARBA" id="ARBA00022801"/>
    </source>
</evidence>
<evidence type="ECO:0000256" key="3">
    <source>
        <dbReference type="SAM" id="MobiDB-lite"/>
    </source>
</evidence>
<dbReference type="PANTHER" id="PTHR30023:SF0">
    <property type="entry name" value="PENICILLIN-SENSITIVE CARBOXYPEPTIDASE A"/>
    <property type="match status" value="1"/>
</dbReference>
<dbReference type="PRINTS" id="PR00922">
    <property type="entry name" value="DADACBPTASE3"/>
</dbReference>
<evidence type="ECO:0000313" key="4">
    <source>
        <dbReference type="EMBL" id="SFG59197.1"/>
    </source>
</evidence>
<comment type="similarity">
    <text evidence="1">Belongs to the peptidase S13 family.</text>
</comment>
<dbReference type="InterPro" id="IPR012338">
    <property type="entry name" value="Beta-lactam/transpept-like"/>
</dbReference>
<dbReference type="GO" id="GO:0006508">
    <property type="term" value="P:proteolysis"/>
    <property type="evidence" value="ECO:0007669"/>
    <property type="project" value="InterPro"/>
</dbReference>
<keyword evidence="4" id="KW-0121">Carboxypeptidase</keyword>
<feature type="region of interest" description="Disordered" evidence="3">
    <location>
        <begin position="435"/>
        <end position="463"/>
    </location>
</feature>
<dbReference type="GO" id="GO:0000270">
    <property type="term" value="P:peptidoglycan metabolic process"/>
    <property type="evidence" value="ECO:0007669"/>
    <property type="project" value="TreeGrafter"/>
</dbReference>
<organism evidence="4 5">
    <name type="scientific">Corynebacterium spheniscorum</name>
    <dbReference type="NCBI Taxonomy" id="185761"/>
    <lineage>
        <taxon>Bacteria</taxon>
        <taxon>Bacillati</taxon>
        <taxon>Actinomycetota</taxon>
        <taxon>Actinomycetes</taxon>
        <taxon>Mycobacteriales</taxon>
        <taxon>Corynebacteriaceae</taxon>
        <taxon>Corynebacterium</taxon>
    </lineage>
</organism>
<protein>
    <submittedName>
        <fullName evidence="4">D-alanyl-D-alanine carboxypeptidase / D-alanyl-D-alanine-endopeptidase (Penicillin-binding protein 4)</fullName>
    </submittedName>
</protein>
<keyword evidence="5" id="KW-1185">Reference proteome</keyword>
<sequence>MSKKVWWMTSAVVVTVAVTGVAGVGITAQKNYADVVHKAPWELSASTDAELIPARGQAEVDLGSLRSTLKELSANPALGSFGVQILDSSTGEEVYSYDAQIPLRPASATKILTSAAAIKALGPDDRIRTDIVRGPMEGSVVIRAAGDVWLDRADLMRAAEAIQVSGMKVTQVLIDTSVWTGPDFLTGWDESDIDAGFVAPMQPAMIHGGRLGEVESGDVPRSHTPAFTVAQALGEELGVSTIGVTELTEQPVETLYTIESPRLSERLRAMMQHSDNVMAEAIGREVAIKRGKGSDAQAATEAVLEVLNELGIDTSTTKLEDTCGLSIHNRIPAEVLAEIMDTAAQTQVLRPLLDVLPVAGGSGTLASRFIGTPGRGVVRAKTGTLTGTSALTGVVTGQSGHVYSFGMISNDTDVLGQRQALDRIASALSEDAAANSGVQAAKANADAQPTISESKHNPSTSDR</sequence>
<dbReference type="InterPro" id="IPR000667">
    <property type="entry name" value="Peptidase_S13"/>
</dbReference>
<feature type="compositionally biased region" description="Basic and acidic residues" evidence="3">
    <location>
        <begin position="453"/>
        <end position="463"/>
    </location>
</feature>
<dbReference type="SUPFAM" id="SSF56601">
    <property type="entry name" value="beta-lactamase/transpeptidase-like"/>
    <property type="match status" value="1"/>
</dbReference>
<dbReference type="RefSeq" id="WP_223845903.1">
    <property type="nucleotide sequence ID" value="NZ_FOPJ01000007.1"/>
</dbReference>
<dbReference type="EMBL" id="FOPJ01000007">
    <property type="protein sequence ID" value="SFG59197.1"/>
    <property type="molecule type" value="Genomic_DNA"/>
</dbReference>
<dbReference type="NCBIfam" id="TIGR00666">
    <property type="entry name" value="PBP4"/>
    <property type="match status" value="1"/>
</dbReference>
<dbReference type="GO" id="GO:0004185">
    <property type="term" value="F:serine-type carboxypeptidase activity"/>
    <property type="evidence" value="ECO:0007669"/>
    <property type="project" value="InterPro"/>
</dbReference>
<keyword evidence="4" id="KW-0645">Protease</keyword>
<evidence type="ECO:0000256" key="1">
    <source>
        <dbReference type="ARBA" id="ARBA00006096"/>
    </source>
</evidence>
<keyword evidence="2" id="KW-0378">Hydrolase</keyword>
<proteinExistence type="inferred from homology"/>
<dbReference type="STRING" id="185761.SAMN05660282_01319"/>
<dbReference type="PANTHER" id="PTHR30023">
    <property type="entry name" value="D-ALANYL-D-ALANINE CARBOXYPEPTIDASE"/>
    <property type="match status" value="1"/>
</dbReference>
<evidence type="ECO:0000313" key="5">
    <source>
        <dbReference type="Proteomes" id="UP000199065"/>
    </source>
</evidence>
<dbReference type="Gene3D" id="3.40.710.10">
    <property type="entry name" value="DD-peptidase/beta-lactamase superfamily"/>
    <property type="match status" value="2"/>
</dbReference>
<reference evidence="4 5" key="1">
    <citation type="submission" date="2016-10" db="EMBL/GenBank/DDBJ databases">
        <authorList>
            <person name="de Groot N.N."/>
        </authorList>
    </citation>
    <scope>NUCLEOTIDE SEQUENCE [LARGE SCALE GENOMIC DNA]</scope>
    <source>
        <strain>J11</strain>
        <strain evidence="5">PG 39</strain>
    </source>
</reference>
<accession>A0A1I2T7N0</accession>
<gene>
    <name evidence="4" type="ORF">SAMN05660282_01319</name>
</gene>
<dbReference type="Proteomes" id="UP000199065">
    <property type="component" value="Unassembled WGS sequence"/>
</dbReference>
<dbReference type="Pfam" id="PF02113">
    <property type="entry name" value="Peptidase_S13"/>
    <property type="match status" value="2"/>
</dbReference>
<name>A0A1I2T7N0_9CORY</name>